<sequence length="878" mass="95853">MNRETHADSAEDSFVAVDNDDTNRNQRRASVDPDGWKFTHGEAGSDDHSDGWRIADGHEEETVEHQDGNSEDIASTHPDPANGEFWTTLNSSLQAPAAETPEAEPPHSAPPDDGLLTTTNNIVSAAESEPDQLAEKNLGETQQELTITQHSMSTKESKTAKIRSKARSPEIRSPETSVTRSSAKIVNRSKLAKHRRESRDFAQSSQLIQEQTVQIPGAQPGAQTQPGAHHHRIQGIDGDSGAATTRVRQEEEEKESEGGSNYLAQATLVEPDEDPIALVEAQPLTDSIFTSKLFWFAVFGILFLVIATVVVVLYFTLGTRESGSKEVPTGPIEPGFFLDRINKAGVLRCGVDPLLGTIRDFFGPESGGLELIDLALCRAIAAAVFGDDSRADFVTLPARALDPGVDFAQLILTDGFDALYSNASTVDVLFGFWDLFNMDILGKLSVGTPYLYYDNVYAGIAKFVDCAERNDLSGDCSDLKVCMVETFAPRQSNDTLFVNDGSELLLNFINGECNVAIVFDNDLAKTFLGLFGYDGEFVRGETAVNEYYAITTHDGDPQWSDFVNSIPHALLAAEEAGITQQTAEAFGATDLFGEQYKDMFINAIAAVGNYGEMYEREYEPIFPRPVINYINDGSTGLHQSYLIGVTTMGPEPLAASAISVIKERGELRCAVKGNRTGFASYNNVKGEWQGIDIDYCRALQAAVFLPSEGSYTVIEINDESEGYSMLANGTADVFAGATWTIRSDIKEATTGLGYSFSQPYFYGPVNAGNGMVLPENLCLATRQEDQEWVSFVLWTVTSLFYAEHNGVDSSSAELMPSVSSFGCCLYNDMFVRAVAAVGNYGDIYERNLHEMVPRGGRNLLFPFINATTPKLYVPPGFF</sequence>
<feature type="transmembrane region" description="Helical" evidence="5">
    <location>
        <begin position="293"/>
        <end position="315"/>
    </location>
</feature>
<keyword evidence="7" id="KW-1185">Reference proteome</keyword>
<comment type="similarity">
    <text evidence="1">Belongs to the bacterial solute-binding protein 3 family.</text>
</comment>
<proteinExistence type="inferred from homology"/>
<dbReference type="PANTHER" id="PTHR30085:SF6">
    <property type="entry name" value="ABC TRANSPORTER GLUTAMINE-BINDING PROTEIN GLNH"/>
    <property type="match status" value="1"/>
</dbReference>
<comment type="caution">
    <text evidence="6">The sequence shown here is derived from an EMBL/GenBank/DDBJ whole genome shotgun (WGS) entry which is preliminary data.</text>
</comment>
<feature type="compositionally biased region" description="Polar residues" evidence="4">
    <location>
        <begin position="139"/>
        <end position="152"/>
    </location>
</feature>
<keyword evidence="3" id="KW-0732">Signal</keyword>
<evidence type="ECO:0000313" key="6">
    <source>
        <dbReference type="EMBL" id="CAB9505313.1"/>
    </source>
</evidence>
<feature type="compositionally biased region" description="Basic and acidic residues" evidence="4">
    <location>
        <begin position="21"/>
        <end position="57"/>
    </location>
</feature>
<evidence type="ECO:0000313" key="7">
    <source>
        <dbReference type="Proteomes" id="UP001153069"/>
    </source>
</evidence>
<organism evidence="6 7">
    <name type="scientific">Seminavis robusta</name>
    <dbReference type="NCBI Taxonomy" id="568900"/>
    <lineage>
        <taxon>Eukaryota</taxon>
        <taxon>Sar</taxon>
        <taxon>Stramenopiles</taxon>
        <taxon>Ochrophyta</taxon>
        <taxon>Bacillariophyta</taxon>
        <taxon>Bacillariophyceae</taxon>
        <taxon>Bacillariophycidae</taxon>
        <taxon>Naviculales</taxon>
        <taxon>Naviculaceae</taxon>
        <taxon>Seminavis</taxon>
    </lineage>
</organism>
<keyword evidence="5" id="KW-0812">Transmembrane</keyword>
<gene>
    <name evidence="6" type="ORF">SEMRO_227_G092290.1</name>
</gene>
<dbReference type="AlphaFoldDB" id="A0A9N8H851"/>
<evidence type="ECO:0000256" key="5">
    <source>
        <dbReference type="SAM" id="Phobius"/>
    </source>
</evidence>
<dbReference type="OrthoDB" id="10056896at2759"/>
<dbReference type="SUPFAM" id="SSF53850">
    <property type="entry name" value="Periplasmic binding protein-like II"/>
    <property type="match status" value="1"/>
</dbReference>
<protein>
    <submittedName>
        <fullName evidence="6">Extracellular solute-binding protein</fullName>
    </submittedName>
</protein>
<keyword evidence="5" id="KW-0472">Membrane</keyword>
<keyword evidence="5" id="KW-1133">Transmembrane helix</keyword>
<evidence type="ECO:0000256" key="4">
    <source>
        <dbReference type="SAM" id="MobiDB-lite"/>
    </source>
</evidence>
<dbReference type="InterPro" id="IPR051455">
    <property type="entry name" value="Bact_solute-bind_prot3"/>
</dbReference>
<evidence type="ECO:0000256" key="3">
    <source>
        <dbReference type="ARBA" id="ARBA00022729"/>
    </source>
</evidence>
<dbReference type="PANTHER" id="PTHR30085">
    <property type="entry name" value="AMINO ACID ABC TRANSPORTER PERMEASE"/>
    <property type="match status" value="1"/>
</dbReference>
<accession>A0A9N8H851</accession>
<keyword evidence="2" id="KW-0813">Transport</keyword>
<name>A0A9N8H851_9STRA</name>
<feature type="compositionally biased region" description="Polar residues" evidence="4">
    <location>
        <begin position="174"/>
        <end position="184"/>
    </location>
</feature>
<dbReference type="GO" id="GO:0006865">
    <property type="term" value="P:amino acid transport"/>
    <property type="evidence" value="ECO:0007669"/>
    <property type="project" value="TreeGrafter"/>
</dbReference>
<evidence type="ECO:0000256" key="2">
    <source>
        <dbReference type="ARBA" id="ARBA00022448"/>
    </source>
</evidence>
<dbReference type="EMBL" id="CAICTM010000226">
    <property type="protein sequence ID" value="CAB9505313.1"/>
    <property type="molecule type" value="Genomic_DNA"/>
</dbReference>
<evidence type="ECO:0000256" key="1">
    <source>
        <dbReference type="ARBA" id="ARBA00010333"/>
    </source>
</evidence>
<dbReference type="Gene3D" id="3.40.190.10">
    <property type="entry name" value="Periplasmic binding protein-like II"/>
    <property type="match status" value="1"/>
</dbReference>
<feature type="compositionally biased region" description="Polar residues" evidence="4">
    <location>
        <begin position="85"/>
        <end position="94"/>
    </location>
</feature>
<feature type="region of interest" description="Disordered" evidence="4">
    <location>
        <begin position="1"/>
        <end position="262"/>
    </location>
</feature>
<reference evidence="6" key="1">
    <citation type="submission" date="2020-06" db="EMBL/GenBank/DDBJ databases">
        <authorList>
            <consortium name="Plant Systems Biology data submission"/>
        </authorList>
    </citation>
    <scope>NUCLEOTIDE SEQUENCE</scope>
    <source>
        <strain evidence="6">D6</strain>
    </source>
</reference>
<dbReference type="Proteomes" id="UP001153069">
    <property type="component" value="Unassembled WGS sequence"/>
</dbReference>
<feature type="compositionally biased region" description="Polar residues" evidence="4">
    <location>
        <begin position="201"/>
        <end position="214"/>
    </location>
</feature>